<protein>
    <submittedName>
        <fullName evidence="2">DUF1659 domain-containing protein</fullName>
    </submittedName>
</protein>
<dbReference type="EMBL" id="CP059378">
    <property type="protein sequence ID" value="QLY78754.1"/>
    <property type="molecule type" value="Genomic_DNA"/>
</dbReference>
<proteinExistence type="predicted"/>
<dbReference type="Pfam" id="PF07872">
    <property type="entry name" value="DUF1659"/>
    <property type="match status" value="1"/>
</dbReference>
<sequence length="77" mass="8246">MSVLEGLKTVTLAIEVQSGTKATGEVTFKKRSFSGIRLDAPTENILNVAKAIASVLNTETGDYLLTKVSTISETEEE</sequence>
<gene>
    <name evidence="2" type="ORF">HZF06_16920</name>
</gene>
<dbReference type="KEGG" id="cint:HZF06_16920"/>
<dbReference type="Proteomes" id="UP000512286">
    <property type="component" value="Chromosome"/>
</dbReference>
<name>A0A7D6ZVZ0_9CLOT</name>
<evidence type="ECO:0000259" key="1">
    <source>
        <dbReference type="Pfam" id="PF07872"/>
    </source>
</evidence>
<evidence type="ECO:0000313" key="3">
    <source>
        <dbReference type="Proteomes" id="UP000512286"/>
    </source>
</evidence>
<accession>A0A7D6ZVZ0</accession>
<reference evidence="2 3" key="1">
    <citation type="submission" date="2020-07" db="EMBL/GenBank/DDBJ databases">
        <title>Electron transfer.</title>
        <authorList>
            <person name="Huang L."/>
            <person name="Liu X."/>
            <person name="Zhou S."/>
        </authorList>
    </citation>
    <scope>NUCLEOTIDE SEQUENCE [LARGE SCALE GENOMIC DNA]</scope>
    <source>
        <strain evidence="2 3">Lx1</strain>
    </source>
</reference>
<organism evidence="2 3">
    <name type="scientific">Clostridium intestinale</name>
    <dbReference type="NCBI Taxonomy" id="36845"/>
    <lineage>
        <taxon>Bacteria</taxon>
        <taxon>Bacillati</taxon>
        <taxon>Bacillota</taxon>
        <taxon>Clostridia</taxon>
        <taxon>Eubacteriales</taxon>
        <taxon>Clostridiaceae</taxon>
        <taxon>Clostridium</taxon>
    </lineage>
</organism>
<dbReference type="AlphaFoldDB" id="A0A7D6ZVZ0"/>
<dbReference type="RefSeq" id="WP_181601043.1">
    <property type="nucleotide sequence ID" value="NZ_CP059378.1"/>
</dbReference>
<dbReference type="InterPro" id="IPR012454">
    <property type="entry name" value="DUF1659"/>
</dbReference>
<feature type="domain" description="DUF1659" evidence="1">
    <location>
        <begin position="7"/>
        <end position="73"/>
    </location>
</feature>
<evidence type="ECO:0000313" key="2">
    <source>
        <dbReference type="EMBL" id="QLY78754.1"/>
    </source>
</evidence>